<feature type="transmembrane region" description="Helical" evidence="2">
    <location>
        <begin position="500"/>
        <end position="522"/>
    </location>
</feature>
<dbReference type="InParanoid" id="A0A672HQD7"/>
<reference evidence="3" key="1">
    <citation type="submission" date="2019-06" db="EMBL/GenBank/DDBJ databases">
        <authorList>
            <consortium name="Wellcome Sanger Institute Data Sharing"/>
        </authorList>
    </citation>
    <scope>NUCLEOTIDE SEQUENCE [LARGE SCALE GENOMIC DNA]</scope>
</reference>
<sequence>MARTGTGTGTLLSRRNVKLDSFLKRNMERAVYERIRVHEPCVVVSDTINKVYMHVVLSDERVFLTEYPPRTLTVAVSFGRVRDIELVNDLPDFLRGKDQERCQHIRIVYAVETPPPRRRRDRLTRERGEELPPVTPPPRSLTPKSTSEGMTLLCVSISSLDQWTEEDPPPIPKPLRSASCPNPQTLSLLKVPRPPGPPFSSPPSPSRFFSYSECDPLFQGPRRISLILDRLLRRDRADPSEDKGAELHLYAVSHSSTIYLHLQSAWTRFLTRSTLLLDPLHRWRCSSGWDPSGWLLGRLSRELQRDGVSPEASCLLLRELRTAARRDVALRRLFWRVRTAGHGAAPPLLEGEDGPPSPATPAEVFCVVLRLSTLIVQTLAVMFRDTEVEESRMDLLSANRYPVCPSVCLSLCPSVPLFVRPSVRLSLPFISHQAQRLLLVLSDRQDSALSPPQSVLLFQRCRLLLACLQHSSLLNQHLRSHFREEFRSDPVCSHLVSEPLIINVTLLFLYYLLLFIGTGFPLEIGDNS</sequence>
<dbReference type="AlphaFoldDB" id="A0A672HQD7"/>
<proteinExistence type="predicted"/>
<evidence type="ECO:0000313" key="3">
    <source>
        <dbReference type="Ensembl" id="ENSSFAP00005031242.1"/>
    </source>
</evidence>
<keyword evidence="2" id="KW-0472">Membrane</keyword>
<accession>A0A672HQD7</accession>
<dbReference type="Ensembl" id="ENSSFAT00005032372.1">
    <property type="protein sequence ID" value="ENSSFAP00005031242.1"/>
    <property type="gene ID" value="ENSSFAG00005015864.1"/>
</dbReference>
<reference evidence="3" key="2">
    <citation type="submission" date="2025-08" db="UniProtKB">
        <authorList>
            <consortium name="Ensembl"/>
        </authorList>
    </citation>
    <scope>IDENTIFICATION</scope>
</reference>
<evidence type="ECO:0000256" key="2">
    <source>
        <dbReference type="SAM" id="Phobius"/>
    </source>
</evidence>
<dbReference type="Pfam" id="PF15087">
    <property type="entry name" value="DUF4551"/>
    <property type="match status" value="2"/>
</dbReference>
<dbReference type="PANTHER" id="PTHR35354:SF1">
    <property type="entry name" value="RGD1561648"/>
    <property type="match status" value="1"/>
</dbReference>
<keyword evidence="4" id="KW-1185">Reference proteome</keyword>
<keyword evidence="2" id="KW-0812">Transmembrane</keyword>
<evidence type="ECO:0000313" key="4">
    <source>
        <dbReference type="Proteomes" id="UP000472267"/>
    </source>
</evidence>
<protein>
    <submittedName>
        <fullName evidence="3">Uncharacterized protein</fullName>
    </submittedName>
</protein>
<dbReference type="InterPro" id="IPR027878">
    <property type="entry name" value="DUF4551"/>
</dbReference>
<evidence type="ECO:0000256" key="1">
    <source>
        <dbReference type="SAM" id="MobiDB-lite"/>
    </source>
</evidence>
<name>A0A672HQD7_SALFA</name>
<keyword evidence="2" id="KW-1133">Transmembrane helix</keyword>
<dbReference type="OMA" id="RIRVHEP"/>
<feature type="region of interest" description="Disordered" evidence="1">
    <location>
        <begin position="116"/>
        <end position="147"/>
    </location>
</feature>
<reference evidence="3" key="3">
    <citation type="submission" date="2025-09" db="UniProtKB">
        <authorList>
            <consortium name="Ensembl"/>
        </authorList>
    </citation>
    <scope>IDENTIFICATION</scope>
</reference>
<dbReference type="Proteomes" id="UP000472267">
    <property type="component" value="Chromosome 17"/>
</dbReference>
<organism evidence="3 4">
    <name type="scientific">Salarias fasciatus</name>
    <name type="common">Jewelled blenny</name>
    <name type="synonym">Blennius fasciatus</name>
    <dbReference type="NCBI Taxonomy" id="181472"/>
    <lineage>
        <taxon>Eukaryota</taxon>
        <taxon>Metazoa</taxon>
        <taxon>Chordata</taxon>
        <taxon>Craniata</taxon>
        <taxon>Vertebrata</taxon>
        <taxon>Euteleostomi</taxon>
        <taxon>Actinopterygii</taxon>
        <taxon>Neopterygii</taxon>
        <taxon>Teleostei</taxon>
        <taxon>Neoteleostei</taxon>
        <taxon>Acanthomorphata</taxon>
        <taxon>Ovalentaria</taxon>
        <taxon>Blenniimorphae</taxon>
        <taxon>Blenniiformes</taxon>
        <taxon>Blennioidei</taxon>
        <taxon>Blenniidae</taxon>
        <taxon>Salariinae</taxon>
        <taxon>Salarias</taxon>
    </lineage>
</organism>
<dbReference type="PANTHER" id="PTHR35354">
    <property type="entry name" value="RGD1561648"/>
    <property type="match status" value="1"/>
</dbReference>